<dbReference type="EMBL" id="BKCJ011285838">
    <property type="protein sequence ID" value="GFD15350.1"/>
    <property type="molecule type" value="Genomic_DNA"/>
</dbReference>
<organism evidence="1">
    <name type="scientific">Tanacetum cinerariifolium</name>
    <name type="common">Dalmatian daisy</name>
    <name type="synonym">Chrysanthemum cinerariifolium</name>
    <dbReference type="NCBI Taxonomy" id="118510"/>
    <lineage>
        <taxon>Eukaryota</taxon>
        <taxon>Viridiplantae</taxon>
        <taxon>Streptophyta</taxon>
        <taxon>Embryophyta</taxon>
        <taxon>Tracheophyta</taxon>
        <taxon>Spermatophyta</taxon>
        <taxon>Magnoliopsida</taxon>
        <taxon>eudicotyledons</taxon>
        <taxon>Gunneridae</taxon>
        <taxon>Pentapetalae</taxon>
        <taxon>asterids</taxon>
        <taxon>campanulids</taxon>
        <taxon>Asterales</taxon>
        <taxon>Asteraceae</taxon>
        <taxon>Asteroideae</taxon>
        <taxon>Anthemideae</taxon>
        <taxon>Anthemidinae</taxon>
        <taxon>Tanacetum</taxon>
    </lineage>
</organism>
<feature type="non-terminal residue" evidence="1">
    <location>
        <position position="1"/>
    </location>
</feature>
<reference evidence="1" key="1">
    <citation type="journal article" date="2019" name="Sci. Rep.">
        <title>Draft genome of Tanacetum cinerariifolium, the natural source of mosquito coil.</title>
        <authorList>
            <person name="Yamashiro T."/>
            <person name="Shiraishi A."/>
            <person name="Satake H."/>
            <person name="Nakayama K."/>
        </authorList>
    </citation>
    <scope>NUCLEOTIDE SEQUENCE</scope>
</reference>
<accession>A0A699TZK1</accession>
<protein>
    <recommendedName>
        <fullName evidence="2">Retrovirus-related Pol polyprotein from transposon TNT 1-94</fullName>
    </recommendedName>
</protein>
<gene>
    <name evidence="1" type="ORF">Tci_887319</name>
</gene>
<proteinExistence type="predicted"/>
<evidence type="ECO:0000313" key="1">
    <source>
        <dbReference type="EMBL" id="GFD15350.1"/>
    </source>
</evidence>
<comment type="caution">
    <text evidence="1">The sequence shown here is derived from an EMBL/GenBank/DDBJ whole genome shotgun (WGS) entry which is preliminary data.</text>
</comment>
<evidence type="ECO:0008006" key="2">
    <source>
        <dbReference type="Google" id="ProtNLM"/>
    </source>
</evidence>
<sequence>NQATVQDSSVVVQNVQGRQNRSQGNNAWGAGAAGYGGAQNRVRNANLDKMLLMQAQALDKEQLLFIAGGQDNVVNEDVDEPSGQDLALNMDNVF</sequence>
<name>A0A699TZK1_TANCI</name>
<dbReference type="AlphaFoldDB" id="A0A699TZK1"/>